<dbReference type="PANTHER" id="PTHR45339:SF1">
    <property type="entry name" value="HYBRID SIGNAL TRANSDUCTION HISTIDINE KINASE J"/>
    <property type="match status" value="1"/>
</dbReference>
<dbReference type="Gene3D" id="3.30.565.10">
    <property type="entry name" value="Histidine kinase-like ATPase, C-terminal domain"/>
    <property type="match status" value="1"/>
</dbReference>
<evidence type="ECO:0000256" key="2">
    <source>
        <dbReference type="ARBA" id="ARBA00004651"/>
    </source>
</evidence>
<evidence type="ECO:0000256" key="5">
    <source>
        <dbReference type="ARBA" id="ARBA00022553"/>
    </source>
</evidence>
<feature type="modified residue" description="4-aspartylphosphate" evidence="19">
    <location>
        <position position="770"/>
    </location>
</feature>
<feature type="domain" description="HPt" evidence="25">
    <location>
        <begin position="1032"/>
        <end position="1127"/>
    </location>
</feature>
<evidence type="ECO:0000256" key="14">
    <source>
        <dbReference type="ARBA" id="ARBA00023026"/>
    </source>
</evidence>
<dbReference type="InterPro" id="IPR005467">
    <property type="entry name" value="His_kinase_dom"/>
</dbReference>
<evidence type="ECO:0000256" key="21">
    <source>
        <dbReference type="SAM" id="Phobius"/>
    </source>
</evidence>
<dbReference type="SMART" id="SM00388">
    <property type="entry name" value="HisKA"/>
    <property type="match status" value="1"/>
</dbReference>
<dbReference type="Gene3D" id="1.20.120.160">
    <property type="entry name" value="HPT domain"/>
    <property type="match status" value="1"/>
</dbReference>
<dbReference type="Gene3D" id="3.40.50.2300">
    <property type="match status" value="2"/>
</dbReference>
<keyword evidence="6" id="KW-0808">Transferase</keyword>
<dbReference type="PRINTS" id="PR00344">
    <property type="entry name" value="BCTRLSENSOR"/>
</dbReference>
<evidence type="ECO:0000259" key="25">
    <source>
        <dbReference type="PROSITE" id="PS50894"/>
    </source>
</evidence>
<dbReference type="PROSITE" id="PS50110">
    <property type="entry name" value="RESPONSE_REGULATORY"/>
    <property type="match status" value="2"/>
</dbReference>
<evidence type="ECO:0000256" key="4">
    <source>
        <dbReference type="ARBA" id="ARBA00022475"/>
    </source>
</evidence>
<dbReference type="EMBL" id="JALGBI010000001">
    <property type="protein sequence ID" value="MCJ0761704.1"/>
    <property type="molecule type" value="Genomic_DNA"/>
</dbReference>
<evidence type="ECO:0000256" key="19">
    <source>
        <dbReference type="PROSITE-ProRule" id="PRU00169"/>
    </source>
</evidence>
<dbReference type="FunFam" id="3.30.565.10:FF:000010">
    <property type="entry name" value="Sensor histidine kinase RcsC"/>
    <property type="match status" value="1"/>
</dbReference>
<evidence type="ECO:0000256" key="15">
    <source>
        <dbReference type="ARBA" id="ARBA00023136"/>
    </source>
</evidence>
<dbReference type="Gene3D" id="6.10.340.10">
    <property type="match status" value="1"/>
</dbReference>
<dbReference type="CDD" id="cd00082">
    <property type="entry name" value="HisKA"/>
    <property type="match status" value="1"/>
</dbReference>
<dbReference type="SUPFAM" id="SSF55874">
    <property type="entry name" value="ATPase domain of HSP90 chaperone/DNA topoisomerase II/histidine kinase"/>
    <property type="match status" value="1"/>
</dbReference>
<evidence type="ECO:0000256" key="18">
    <source>
        <dbReference type="PROSITE-ProRule" id="PRU00110"/>
    </source>
</evidence>
<organism evidence="26 27">
    <name type="scientific">Variovorax terrae</name>
    <dbReference type="NCBI Taxonomy" id="2923278"/>
    <lineage>
        <taxon>Bacteria</taxon>
        <taxon>Pseudomonadati</taxon>
        <taxon>Pseudomonadota</taxon>
        <taxon>Betaproteobacteria</taxon>
        <taxon>Burkholderiales</taxon>
        <taxon>Comamonadaceae</taxon>
        <taxon>Variovorax</taxon>
    </lineage>
</organism>
<dbReference type="CDD" id="cd17546">
    <property type="entry name" value="REC_hyHK_CKI1_RcsC-like"/>
    <property type="match status" value="2"/>
</dbReference>
<dbReference type="Pfam" id="PF00072">
    <property type="entry name" value="Response_reg"/>
    <property type="match status" value="2"/>
</dbReference>
<keyword evidence="13" id="KW-0902">Two-component regulatory system</keyword>
<dbReference type="Proteomes" id="UP001139447">
    <property type="component" value="Unassembled WGS sequence"/>
</dbReference>
<dbReference type="InterPro" id="IPR036641">
    <property type="entry name" value="HPT_dom_sf"/>
</dbReference>
<evidence type="ECO:0000256" key="16">
    <source>
        <dbReference type="ARBA" id="ARBA00058004"/>
    </source>
</evidence>
<dbReference type="SMART" id="SM00073">
    <property type="entry name" value="HPT"/>
    <property type="match status" value="1"/>
</dbReference>
<evidence type="ECO:0000256" key="20">
    <source>
        <dbReference type="SAM" id="Coils"/>
    </source>
</evidence>
<dbReference type="InterPro" id="IPR011006">
    <property type="entry name" value="CheY-like_superfamily"/>
</dbReference>
<dbReference type="PROSITE" id="PS50109">
    <property type="entry name" value="HIS_KIN"/>
    <property type="match status" value="1"/>
</dbReference>
<evidence type="ECO:0000256" key="9">
    <source>
        <dbReference type="ARBA" id="ARBA00022741"/>
    </source>
</evidence>
<dbReference type="InterPro" id="IPR008207">
    <property type="entry name" value="Sig_transdc_His_kin_Hpt_dom"/>
</dbReference>
<dbReference type="GO" id="GO:0005886">
    <property type="term" value="C:plasma membrane"/>
    <property type="evidence" value="ECO:0007669"/>
    <property type="project" value="UniProtKB-SubCell"/>
</dbReference>
<dbReference type="FunFam" id="1.10.287.130:FF:000003">
    <property type="entry name" value="Histidine kinase"/>
    <property type="match status" value="1"/>
</dbReference>
<comment type="caution">
    <text evidence="26">The sequence shown here is derived from an EMBL/GenBank/DDBJ whole genome shotgun (WGS) entry which is preliminary data.</text>
</comment>
<feature type="domain" description="HAMP" evidence="24">
    <location>
        <begin position="368"/>
        <end position="420"/>
    </location>
</feature>
<evidence type="ECO:0000256" key="12">
    <source>
        <dbReference type="ARBA" id="ARBA00022989"/>
    </source>
</evidence>
<comment type="catalytic activity">
    <reaction evidence="1">
        <text>ATP + protein L-histidine = ADP + protein N-phospho-L-histidine.</text>
        <dbReference type="EC" id="2.7.13.3"/>
    </reaction>
</comment>
<sequence>MRQFSLRNLLGASLLLLALVPALLVAVLMTRGSTQAVEDLAGKILAQVAQLVQSGTEEHLRQAHDALNGLLPERLTPAQAEQARGWLNSPAQFEPMAFALTRLSPDAPALYWGNLRGEYFGVENTADGVRIGIRGPGGAGRKFYLARQPGDRSHPLPGEGTNFEPRSRVWYEGALRAQGRVFSPVQVSASRRQLMVTLSQPVYDADGSAAGVFGVDLYLQQLANVLRTQRISAHGAAFVVDEKGALVASSAGDALLREAGAVLERRSPRDSANPIIRAGFAALEAAWARRSADSVAVNTELQRLPMGSDALMLVQRPFGESLGLRWTLVVAAPESDFTADITRAWNASLWVIAGLVLLSVLVAAFIAHGIGRRLGRLSLAAEQLGRGEVPVIDQATQIREVRQLSQVLHDSAEQLQGYRAQVQADALALQQANETLEARVIERTAELEASREEALSAARAKAAFLATMSHEIRTPLNGVVGMSTLLAETPLDAEQRDYLQTIRLSSDQLLAVINDILDFSKIESGKLELEAEPLSLRGAVEEACDIAAPRAREKGLELIIDIPEADTGGLPEAIRGDVTRLRQVLINLVTNAVKFTDTGEVTVQARRLRPDDASGRAIIEFRVIDTGIGIPAERQAALFEAFTQMDVSTTRKYGGTGLGLAICWRLVELMGGQIGVESEPGKGSTFWFTVAAPVADMAPVFTHAETGMLKASRVLVVDDHATNVRILTRQLQLWGMEVAQAESGPEALQWMEHATLGQTGSWLPDVIITDMHMPGMDGVTLAKAIRGRPEWRGIPLVLLSSGFMPVGDGNAQLFDARLLKPARQTQLFDTIARCIASDHAAGGKVPAAIVDIRKHATVLVADDNAINLKVACAMVLKLGYDIHTAVDGREVVDVVAQVMAQGQRLGAILMDVHMPGTDGLQATRQIQVAWGTRAPPIIALTAAASDEDRERCLAAGMDDYLTKPLQVSALAQALEKWVPAAVPSGTGAGAVGAASEAPVAVLAAPLEAGEDSVSVLVDFSRLKEFSEFDDEDRSMTREVVTLFMSDAPQRLQAIEAAIAANDVEALSRAAHALKGAAGNVGALAIQAACSRLEVETKTGPVLPADAAERVAELQDLWGKTREVLDGWS</sequence>
<evidence type="ECO:0000256" key="3">
    <source>
        <dbReference type="ARBA" id="ARBA00012438"/>
    </source>
</evidence>
<dbReference type="PANTHER" id="PTHR45339">
    <property type="entry name" value="HYBRID SIGNAL TRANSDUCTION HISTIDINE KINASE J"/>
    <property type="match status" value="1"/>
</dbReference>
<feature type="coiled-coil region" evidence="20">
    <location>
        <begin position="419"/>
        <end position="453"/>
    </location>
</feature>
<evidence type="ECO:0000313" key="26">
    <source>
        <dbReference type="EMBL" id="MCJ0761704.1"/>
    </source>
</evidence>
<gene>
    <name evidence="26" type="ORF">MMF98_00650</name>
</gene>
<dbReference type="InterPro" id="IPR036097">
    <property type="entry name" value="HisK_dim/P_sf"/>
</dbReference>
<comment type="function">
    <text evidence="16">Member of the two-component regulatory system BvgS/BvgA. Phosphorylates BvgA via a four-step phosphorelay in response to environmental signals.</text>
</comment>
<dbReference type="SUPFAM" id="SSF52172">
    <property type="entry name" value="CheY-like"/>
    <property type="match status" value="2"/>
</dbReference>
<evidence type="ECO:0000256" key="1">
    <source>
        <dbReference type="ARBA" id="ARBA00000085"/>
    </source>
</evidence>
<feature type="modified residue" description="Phosphohistidine" evidence="18">
    <location>
        <position position="1071"/>
    </location>
</feature>
<evidence type="ECO:0000313" key="27">
    <source>
        <dbReference type="Proteomes" id="UP001139447"/>
    </source>
</evidence>
<comment type="subcellular location">
    <subcellularLocation>
        <location evidence="2">Cell membrane</location>
        <topology evidence="2">Multi-pass membrane protein</topology>
    </subcellularLocation>
</comment>
<dbReference type="GO" id="GO:0005524">
    <property type="term" value="F:ATP binding"/>
    <property type="evidence" value="ECO:0007669"/>
    <property type="project" value="UniProtKB-KW"/>
</dbReference>
<keyword evidence="8" id="KW-0732">Signal</keyword>
<dbReference type="InterPro" id="IPR003660">
    <property type="entry name" value="HAMP_dom"/>
</dbReference>
<dbReference type="GO" id="GO:0000155">
    <property type="term" value="F:phosphorelay sensor kinase activity"/>
    <property type="evidence" value="ECO:0007669"/>
    <property type="project" value="InterPro"/>
</dbReference>
<keyword evidence="9" id="KW-0547">Nucleotide-binding</keyword>
<keyword evidence="12 21" id="KW-1133">Transmembrane helix</keyword>
<reference evidence="26" key="1">
    <citation type="submission" date="2022-03" db="EMBL/GenBank/DDBJ databases">
        <authorList>
            <person name="Woo C.Y."/>
        </authorList>
    </citation>
    <scope>NUCLEOTIDE SEQUENCE</scope>
    <source>
        <strain evidence="26">CYS-02</strain>
    </source>
</reference>
<keyword evidence="14" id="KW-0843">Virulence</keyword>
<proteinExistence type="predicted"/>
<dbReference type="PROSITE" id="PS50885">
    <property type="entry name" value="HAMP"/>
    <property type="match status" value="1"/>
</dbReference>
<feature type="domain" description="Response regulatory" evidence="23">
    <location>
        <begin position="713"/>
        <end position="835"/>
    </location>
</feature>
<evidence type="ECO:0000256" key="6">
    <source>
        <dbReference type="ARBA" id="ARBA00022679"/>
    </source>
</evidence>
<keyword evidence="10" id="KW-0418">Kinase</keyword>
<dbReference type="InterPro" id="IPR004358">
    <property type="entry name" value="Sig_transdc_His_kin-like_C"/>
</dbReference>
<evidence type="ECO:0000256" key="7">
    <source>
        <dbReference type="ARBA" id="ARBA00022692"/>
    </source>
</evidence>
<feature type="domain" description="Histidine kinase" evidence="22">
    <location>
        <begin position="467"/>
        <end position="694"/>
    </location>
</feature>
<keyword evidence="5 19" id="KW-0597">Phosphoprotein</keyword>
<evidence type="ECO:0000256" key="10">
    <source>
        <dbReference type="ARBA" id="ARBA00022777"/>
    </source>
</evidence>
<evidence type="ECO:0000256" key="8">
    <source>
        <dbReference type="ARBA" id="ARBA00022729"/>
    </source>
</evidence>
<dbReference type="Gene3D" id="1.10.287.130">
    <property type="match status" value="1"/>
</dbReference>
<dbReference type="RefSeq" id="WP_243302957.1">
    <property type="nucleotide sequence ID" value="NZ_JALGBI010000001.1"/>
</dbReference>
<dbReference type="Gene3D" id="3.30.450.20">
    <property type="entry name" value="PAS domain"/>
    <property type="match status" value="2"/>
</dbReference>
<feature type="modified residue" description="4-aspartylphosphate" evidence="19">
    <location>
        <position position="911"/>
    </location>
</feature>
<dbReference type="InterPro" id="IPR001789">
    <property type="entry name" value="Sig_transdc_resp-reg_receiver"/>
</dbReference>
<dbReference type="InterPro" id="IPR029151">
    <property type="entry name" value="Sensor-like_sf"/>
</dbReference>
<dbReference type="CDD" id="cd18773">
    <property type="entry name" value="PDC1_HK_sensor"/>
    <property type="match status" value="1"/>
</dbReference>
<feature type="transmembrane region" description="Helical" evidence="21">
    <location>
        <begin position="347"/>
        <end position="367"/>
    </location>
</feature>
<evidence type="ECO:0000259" key="23">
    <source>
        <dbReference type="PROSITE" id="PS50110"/>
    </source>
</evidence>
<evidence type="ECO:0000259" key="22">
    <source>
        <dbReference type="PROSITE" id="PS50109"/>
    </source>
</evidence>
<keyword evidence="15 21" id="KW-0472">Membrane</keyword>
<dbReference type="SUPFAM" id="SSF103190">
    <property type="entry name" value="Sensory domain-like"/>
    <property type="match status" value="1"/>
</dbReference>
<keyword evidence="4" id="KW-1003">Cell membrane</keyword>
<protein>
    <recommendedName>
        <fullName evidence="17">Virulence sensor protein BvgS</fullName>
        <ecNumber evidence="3">2.7.13.3</ecNumber>
    </recommendedName>
</protein>
<dbReference type="Pfam" id="PF01627">
    <property type="entry name" value="Hpt"/>
    <property type="match status" value="1"/>
</dbReference>
<dbReference type="InterPro" id="IPR003594">
    <property type="entry name" value="HATPase_dom"/>
</dbReference>
<dbReference type="Pfam" id="PF02743">
    <property type="entry name" value="dCache_1"/>
    <property type="match status" value="1"/>
</dbReference>
<evidence type="ECO:0000256" key="13">
    <source>
        <dbReference type="ARBA" id="ARBA00023012"/>
    </source>
</evidence>
<keyword evidence="7 21" id="KW-0812">Transmembrane</keyword>
<dbReference type="EC" id="2.7.13.3" evidence="3"/>
<dbReference type="InterPro" id="IPR033479">
    <property type="entry name" value="dCache_1"/>
</dbReference>
<dbReference type="Pfam" id="PF02518">
    <property type="entry name" value="HATPase_c"/>
    <property type="match status" value="1"/>
</dbReference>
<dbReference type="SMART" id="SM00448">
    <property type="entry name" value="REC"/>
    <property type="match status" value="2"/>
</dbReference>
<dbReference type="SUPFAM" id="SSF47384">
    <property type="entry name" value="Homodimeric domain of signal transducing histidine kinase"/>
    <property type="match status" value="1"/>
</dbReference>
<evidence type="ECO:0000259" key="24">
    <source>
        <dbReference type="PROSITE" id="PS50885"/>
    </source>
</evidence>
<feature type="domain" description="Response regulatory" evidence="23">
    <location>
        <begin position="857"/>
        <end position="978"/>
    </location>
</feature>
<dbReference type="InterPro" id="IPR003661">
    <property type="entry name" value="HisK_dim/P_dom"/>
</dbReference>
<keyword evidence="27" id="KW-1185">Reference proteome</keyword>
<dbReference type="CDD" id="cd00088">
    <property type="entry name" value="HPT"/>
    <property type="match status" value="1"/>
</dbReference>
<evidence type="ECO:0000256" key="11">
    <source>
        <dbReference type="ARBA" id="ARBA00022840"/>
    </source>
</evidence>
<dbReference type="SMART" id="SM00387">
    <property type="entry name" value="HATPase_c"/>
    <property type="match status" value="1"/>
</dbReference>
<dbReference type="CDD" id="cd16922">
    <property type="entry name" value="HATPase_EvgS-ArcB-TorS-like"/>
    <property type="match status" value="1"/>
</dbReference>
<dbReference type="InterPro" id="IPR036890">
    <property type="entry name" value="HATPase_C_sf"/>
</dbReference>
<dbReference type="AlphaFoldDB" id="A0A9X2AKZ8"/>
<dbReference type="SUPFAM" id="SSF47226">
    <property type="entry name" value="Histidine-containing phosphotransfer domain, HPT domain"/>
    <property type="match status" value="1"/>
</dbReference>
<name>A0A9X2AKZ8_9BURK</name>
<dbReference type="PROSITE" id="PS50894">
    <property type="entry name" value="HPT"/>
    <property type="match status" value="1"/>
</dbReference>
<accession>A0A9X2AKZ8</accession>
<keyword evidence="20" id="KW-0175">Coiled coil</keyword>
<evidence type="ECO:0000256" key="17">
    <source>
        <dbReference type="ARBA" id="ARBA00070152"/>
    </source>
</evidence>
<dbReference type="Pfam" id="PF00512">
    <property type="entry name" value="HisKA"/>
    <property type="match status" value="1"/>
</dbReference>
<keyword evidence="11" id="KW-0067">ATP-binding</keyword>